<protein>
    <submittedName>
        <fullName evidence="1">Uncharacterized protein</fullName>
    </submittedName>
</protein>
<accession>A0A6G0Z8R8</accession>
<dbReference type="AlphaFoldDB" id="A0A6G0Z8R8"/>
<dbReference type="Proteomes" id="UP000478052">
    <property type="component" value="Unassembled WGS sequence"/>
</dbReference>
<proteinExistence type="predicted"/>
<dbReference type="EMBL" id="VUJU01001022">
    <property type="protein sequence ID" value="KAF0767210.1"/>
    <property type="molecule type" value="Genomic_DNA"/>
</dbReference>
<evidence type="ECO:0000313" key="2">
    <source>
        <dbReference type="Proteomes" id="UP000478052"/>
    </source>
</evidence>
<gene>
    <name evidence="1" type="ORF">FWK35_00011443</name>
</gene>
<organism evidence="1 2">
    <name type="scientific">Aphis craccivora</name>
    <name type="common">Cowpea aphid</name>
    <dbReference type="NCBI Taxonomy" id="307492"/>
    <lineage>
        <taxon>Eukaryota</taxon>
        <taxon>Metazoa</taxon>
        <taxon>Ecdysozoa</taxon>
        <taxon>Arthropoda</taxon>
        <taxon>Hexapoda</taxon>
        <taxon>Insecta</taxon>
        <taxon>Pterygota</taxon>
        <taxon>Neoptera</taxon>
        <taxon>Paraneoptera</taxon>
        <taxon>Hemiptera</taxon>
        <taxon>Sternorrhyncha</taxon>
        <taxon>Aphidomorpha</taxon>
        <taxon>Aphidoidea</taxon>
        <taxon>Aphididae</taxon>
        <taxon>Aphidini</taxon>
        <taxon>Aphis</taxon>
        <taxon>Aphis</taxon>
    </lineage>
</organism>
<dbReference type="OrthoDB" id="8052806at2759"/>
<sequence>MDAICTGAATLEEARELKHILVKTLMNHGFELKKWSSSTSGLLEGIQGENCASRTLTFDDEGTVIRVLGLN</sequence>
<name>A0A6G0Z8R8_APHCR</name>
<evidence type="ECO:0000313" key="1">
    <source>
        <dbReference type="EMBL" id="KAF0767210.1"/>
    </source>
</evidence>
<keyword evidence="2" id="KW-1185">Reference proteome</keyword>
<reference evidence="1 2" key="1">
    <citation type="submission" date="2019-08" db="EMBL/GenBank/DDBJ databases">
        <title>Whole genome of Aphis craccivora.</title>
        <authorList>
            <person name="Voronova N.V."/>
            <person name="Shulinski R.S."/>
            <person name="Bandarenka Y.V."/>
            <person name="Zhorov D.G."/>
            <person name="Warner D."/>
        </authorList>
    </citation>
    <scope>NUCLEOTIDE SEQUENCE [LARGE SCALE GENOMIC DNA]</scope>
    <source>
        <strain evidence="1">180601</strain>
        <tissue evidence="1">Whole Body</tissue>
    </source>
</reference>
<comment type="caution">
    <text evidence="1">The sequence shown here is derived from an EMBL/GenBank/DDBJ whole genome shotgun (WGS) entry which is preliminary data.</text>
</comment>